<dbReference type="EMBL" id="HG322950">
    <property type="protein sequence ID" value="CDF86587.1"/>
    <property type="molecule type" value="Genomic_DNA"/>
</dbReference>
<dbReference type="eggNOG" id="COG1807">
    <property type="taxonomic scope" value="Bacteria"/>
</dbReference>
<proteinExistence type="predicted"/>
<dbReference type="Proteomes" id="UP000025241">
    <property type="component" value="Chromosome I"/>
</dbReference>
<keyword evidence="7 8" id="KW-0472">Membrane</keyword>
<feature type="transmembrane region" description="Helical" evidence="8">
    <location>
        <begin position="125"/>
        <end position="141"/>
    </location>
</feature>
<reference evidence="10 11" key="2">
    <citation type="submission" date="2014-05" db="EMBL/GenBank/DDBJ databases">
        <title>Genome sequence of the 3-chlorobenzoate degrading bacterium Pseudomonas knackmussii B13 shows multiple evidence for horizontal gene transfer.</title>
        <authorList>
            <person name="Miyazaki R."/>
            <person name="Bertelli C."/>
            <person name="Falquet L."/>
            <person name="Robinson-Rechavi M."/>
            <person name="Gharib W."/>
            <person name="Roy S."/>
            <person name="Van der Meer J.R."/>
        </authorList>
    </citation>
    <scope>NUCLEOTIDE SEQUENCE [LARGE SCALE GENOMIC DNA]</scope>
    <source>
        <strain evidence="10 11">B13</strain>
    </source>
</reference>
<feature type="transmembrane region" description="Helical" evidence="8">
    <location>
        <begin position="267"/>
        <end position="293"/>
    </location>
</feature>
<organism evidence="10 11">
    <name type="scientific">Pseudomonas knackmussii (strain DSM 6978 / CCUG 54928 / LMG 23759 / B13)</name>
    <dbReference type="NCBI Taxonomy" id="1301098"/>
    <lineage>
        <taxon>Bacteria</taxon>
        <taxon>Pseudomonadati</taxon>
        <taxon>Pseudomonadota</taxon>
        <taxon>Gammaproteobacteria</taxon>
        <taxon>Pseudomonadales</taxon>
        <taxon>Pseudomonadaceae</taxon>
        <taxon>Pseudomonas</taxon>
    </lineage>
</organism>
<dbReference type="Pfam" id="PF13231">
    <property type="entry name" value="PMT_2"/>
    <property type="match status" value="1"/>
</dbReference>
<feature type="transmembrane region" description="Helical" evidence="8">
    <location>
        <begin position="194"/>
        <end position="211"/>
    </location>
</feature>
<feature type="transmembrane region" description="Helical" evidence="8">
    <location>
        <begin position="97"/>
        <end position="118"/>
    </location>
</feature>
<dbReference type="GO" id="GO:0009103">
    <property type="term" value="P:lipopolysaccharide biosynthetic process"/>
    <property type="evidence" value="ECO:0007669"/>
    <property type="project" value="UniProtKB-ARBA"/>
</dbReference>
<keyword evidence="2" id="KW-1003">Cell membrane</keyword>
<feature type="transmembrane region" description="Helical" evidence="8">
    <location>
        <begin position="305"/>
        <end position="323"/>
    </location>
</feature>
<dbReference type="RefSeq" id="WP_422613518.1">
    <property type="nucleotide sequence ID" value="NZ_HG322950.1"/>
</dbReference>
<keyword evidence="11" id="KW-1185">Reference proteome</keyword>
<protein>
    <submittedName>
        <fullName evidence="10">PMT family glycosyltransferase,4-amino-4-deoxy-L-arabinose transferase</fullName>
    </submittedName>
</protein>
<dbReference type="InterPro" id="IPR038731">
    <property type="entry name" value="RgtA/B/C-like"/>
</dbReference>
<keyword evidence="6 8" id="KW-1133">Transmembrane helix</keyword>
<comment type="subcellular location">
    <subcellularLocation>
        <location evidence="1">Cell membrane</location>
        <topology evidence="1">Multi-pass membrane protein</topology>
    </subcellularLocation>
</comment>
<evidence type="ECO:0000256" key="7">
    <source>
        <dbReference type="ARBA" id="ARBA00023136"/>
    </source>
</evidence>
<dbReference type="STRING" id="1301098.PKB_5275"/>
<gene>
    <name evidence="10" type="ORF">PKB_5275</name>
</gene>
<feature type="domain" description="Glycosyltransferase RgtA/B/C/D-like" evidence="9">
    <location>
        <begin position="91"/>
        <end position="229"/>
    </location>
</feature>
<evidence type="ECO:0000256" key="3">
    <source>
        <dbReference type="ARBA" id="ARBA00022676"/>
    </source>
</evidence>
<evidence type="ECO:0000256" key="8">
    <source>
        <dbReference type="SAM" id="Phobius"/>
    </source>
</evidence>
<sequence>MLPSISPSSLPFGLARLSPVARAWLLGALALLLFCMQAQGREVIGFDSRFVLFAQEMLRHGPSFFPMTYGEAYPDYPGTSTLFIYLLSLPFGRVDSLAAWLPSALASAAVVALVYRLLEPISVRWALLSVALLLLTATFVSETRAVSLDQMISALALGAFYLAYRDRERPLPRLLGWLGVLMLVGFLIRGPLGLVIPAGVVCACWVAAGEWRRLLAFAPLAAGLLLVCCLVLLAVADLSDGAAFAHSVLQMEVVGRLDGSAGANSPLYYFLSAPGNYAIAFPLALPALALLFGKGGRTEEQGTRVLLRACALAALVVMIGLSLPQAKKARYILAMAPYAAIIAAYPFHVVGSRLASILRIVLQSLWFALPGLLSLALLFAWRHSPQLADYHHAMHRALALLLLFQGLALWALAKPRQRALALAGCAVLSLWAAYIVAFEPIERGLYGTREFTLAADAAISAKPAPVAFVGLGKDAKAIKYLVNLDHDLQPRFVDQDSQLAGLQGPLYLVMDAAHERALAATPLAGLRPVVAADFDHDPYVLLYLPAPGGARE</sequence>
<keyword evidence="3" id="KW-0328">Glycosyltransferase</keyword>
<evidence type="ECO:0000256" key="1">
    <source>
        <dbReference type="ARBA" id="ARBA00004651"/>
    </source>
</evidence>
<dbReference type="InterPro" id="IPR050297">
    <property type="entry name" value="LipidA_mod_glycosyltrf_83"/>
</dbReference>
<dbReference type="PATRIC" id="fig|1301098.3.peg.5257"/>
<keyword evidence="4 10" id="KW-0808">Transferase</keyword>
<evidence type="ECO:0000313" key="10">
    <source>
        <dbReference type="EMBL" id="CDF86587.1"/>
    </source>
</evidence>
<dbReference type="PANTHER" id="PTHR33908:SF11">
    <property type="entry name" value="MEMBRANE PROTEIN"/>
    <property type="match status" value="1"/>
</dbReference>
<dbReference type="GO" id="GO:0016763">
    <property type="term" value="F:pentosyltransferase activity"/>
    <property type="evidence" value="ECO:0007669"/>
    <property type="project" value="TreeGrafter"/>
</dbReference>
<feature type="transmembrane region" description="Helical" evidence="8">
    <location>
        <begin position="329"/>
        <end position="348"/>
    </location>
</feature>
<feature type="transmembrane region" description="Helical" evidence="8">
    <location>
        <begin position="419"/>
        <end position="438"/>
    </location>
</feature>
<dbReference type="PANTHER" id="PTHR33908">
    <property type="entry name" value="MANNOSYLTRANSFERASE YKCB-RELATED"/>
    <property type="match status" value="1"/>
</dbReference>
<accession>A0A024HQ12</accession>
<evidence type="ECO:0000256" key="4">
    <source>
        <dbReference type="ARBA" id="ARBA00022679"/>
    </source>
</evidence>
<dbReference type="HOGENOM" id="CLU_512733_0_0_6"/>
<dbReference type="AlphaFoldDB" id="A0A024HQ12"/>
<reference evidence="10 11" key="1">
    <citation type="submission" date="2013-03" db="EMBL/GenBank/DDBJ databases">
        <authorList>
            <person name="Linke B."/>
        </authorList>
    </citation>
    <scope>NUCLEOTIDE SEQUENCE [LARGE SCALE GENOMIC DNA]</scope>
    <source>
        <strain evidence="10 11">B13</strain>
    </source>
</reference>
<evidence type="ECO:0000256" key="2">
    <source>
        <dbReference type="ARBA" id="ARBA00022475"/>
    </source>
</evidence>
<evidence type="ECO:0000256" key="5">
    <source>
        <dbReference type="ARBA" id="ARBA00022692"/>
    </source>
</evidence>
<dbReference type="GO" id="GO:0005886">
    <property type="term" value="C:plasma membrane"/>
    <property type="evidence" value="ECO:0007669"/>
    <property type="project" value="UniProtKB-SubCell"/>
</dbReference>
<name>A0A024HQ12_PSEKB</name>
<evidence type="ECO:0000259" key="9">
    <source>
        <dbReference type="Pfam" id="PF13231"/>
    </source>
</evidence>
<feature type="transmembrane region" description="Helical" evidence="8">
    <location>
        <begin position="393"/>
        <end position="412"/>
    </location>
</feature>
<evidence type="ECO:0000313" key="11">
    <source>
        <dbReference type="Proteomes" id="UP000025241"/>
    </source>
</evidence>
<feature type="transmembrane region" description="Helical" evidence="8">
    <location>
        <begin position="218"/>
        <end position="236"/>
    </location>
</feature>
<dbReference type="KEGG" id="pkc:PKB_5275"/>
<feature type="transmembrane region" description="Helical" evidence="8">
    <location>
        <begin position="360"/>
        <end position="381"/>
    </location>
</feature>
<evidence type="ECO:0000256" key="6">
    <source>
        <dbReference type="ARBA" id="ARBA00022989"/>
    </source>
</evidence>
<keyword evidence="5 8" id="KW-0812">Transmembrane</keyword>